<reference evidence="2 4" key="2">
    <citation type="submission" date="2018-06" db="EMBL/GenBank/DDBJ databases">
        <authorList>
            <consortium name="Pathogen Informatics"/>
            <person name="Doyle S."/>
        </authorList>
    </citation>
    <scope>NUCLEOTIDE SEQUENCE [LARGE SCALE GENOMIC DNA]</scope>
    <source>
        <strain evidence="2 4">NCTC11991</strain>
    </source>
</reference>
<evidence type="ECO:0000313" key="4">
    <source>
        <dbReference type="Proteomes" id="UP000255110"/>
    </source>
</evidence>
<dbReference type="STRING" id="460.Lstg_3156"/>
<sequence length="74" mass="8416">MNPNTGDFINTNLKTTKYPISMLEAAQRIEDADYHTIFKIEAHGSQYEAKALGKEDKKIKLRIDANSGKIYILE</sequence>
<gene>
    <name evidence="1" type="ORF">Lstg_3156</name>
    <name evidence="2" type="ORF">NCTC11991_03321</name>
</gene>
<dbReference type="EMBL" id="LNYZ01000038">
    <property type="protein sequence ID" value="KTD70671.1"/>
    <property type="molecule type" value="Genomic_DNA"/>
</dbReference>
<organism evidence="2 4">
    <name type="scientific">Legionella steigerwaltii</name>
    <dbReference type="NCBI Taxonomy" id="460"/>
    <lineage>
        <taxon>Bacteria</taxon>
        <taxon>Pseudomonadati</taxon>
        <taxon>Pseudomonadota</taxon>
        <taxon>Gammaproteobacteria</taxon>
        <taxon>Legionellales</taxon>
        <taxon>Legionellaceae</taxon>
        <taxon>Legionella</taxon>
    </lineage>
</organism>
<proteinExistence type="predicted"/>
<evidence type="ECO:0008006" key="5">
    <source>
        <dbReference type="Google" id="ProtNLM"/>
    </source>
</evidence>
<dbReference type="EMBL" id="UGOY01000002">
    <property type="protein sequence ID" value="STY85801.1"/>
    <property type="molecule type" value="Genomic_DNA"/>
</dbReference>
<name>A0A378PG94_9GAMM</name>
<protein>
    <recommendedName>
        <fullName evidence="5">PepSY domain-containing protein</fullName>
    </recommendedName>
</protein>
<keyword evidence="3" id="KW-1185">Reference proteome</keyword>
<evidence type="ECO:0000313" key="1">
    <source>
        <dbReference type="EMBL" id="KTD70671.1"/>
    </source>
</evidence>
<dbReference type="Proteomes" id="UP000255110">
    <property type="component" value="Unassembled WGS sequence"/>
</dbReference>
<evidence type="ECO:0000313" key="2">
    <source>
        <dbReference type="EMBL" id="STY85801.1"/>
    </source>
</evidence>
<reference evidence="1 3" key="1">
    <citation type="submission" date="2015-11" db="EMBL/GenBank/DDBJ databases">
        <title>Genomic analysis of 38 Legionella species identifies large and diverse effector repertoires.</title>
        <authorList>
            <person name="Burstein D."/>
            <person name="Amaro F."/>
            <person name="Zusman T."/>
            <person name="Lifshitz Z."/>
            <person name="Cohen O."/>
            <person name="Gilbert J.A."/>
            <person name="Pupko T."/>
            <person name="Shuman H.A."/>
            <person name="Segal G."/>
        </authorList>
    </citation>
    <scope>NUCLEOTIDE SEQUENCE [LARGE SCALE GENOMIC DNA]</scope>
    <source>
        <strain evidence="1 3">SC-18-C9</strain>
    </source>
</reference>
<dbReference type="Proteomes" id="UP000054820">
    <property type="component" value="Unassembled WGS sequence"/>
</dbReference>
<accession>A0A378PG94</accession>
<dbReference type="RefSeq" id="WP_230849078.1">
    <property type="nucleotide sequence ID" value="NZ_CAAAIO010000006.1"/>
</dbReference>
<dbReference type="AlphaFoldDB" id="A0A378PG94"/>
<evidence type="ECO:0000313" key="3">
    <source>
        <dbReference type="Proteomes" id="UP000054820"/>
    </source>
</evidence>